<organism evidence="12 13">
    <name type="scientific">Biomphalaria glabrata</name>
    <name type="common">Bloodfluke planorb</name>
    <name type="synonym">Freshwater snail</name>
    <dbReference type="NCBI Taxonomy" id="6526"/>
    <lineage>
        <taxon>Eukaryota</taxon>
        <taxon>Metazoa</taxon>
        <taxon>Spiralia</taxon>
        <taxon>Lophotrochozoa</taxon>
        <taxon>Mollusca</taxon>
        <taxon>Gastropoda</taxon>
        <taxon>Heterobranchia</taxon>
        <taxon>Euthyneura</taxon>
        <taxon>Panpulmonata</taxon>
        <taxon>Hygrophila</taxon>
        <taxon>Lymnaeoidea</taxon>
        <taxon>Planorbidae</taxon>
        <taxon>Biomphalaria</taxon>
    </lineage>
</organism>
<feature type="domain" description="RING-type" evidence="11">
    <location>
        <begin position="295"/>
        <end position="336"/>
    </location>
</feature>
<dbReference type="InterPro" id="IPR013083">
    <property type="entry name" value="Znf_RING/FYVE/PHD"/>
</dbReference>
<dbReference type="PANTHER" id="PTHR46539">
    <property type="entry name" value="E3 UBIQUITIN-PROTEIN LIGASE ATL42"/>
    <property type="match status" value="1"/>
</dbReference>
<evidence type="ECO:0000256" key="9">
    <source>
        <dbReference type="SAM" id="MobiDB-lite"/>
    </source>
</evidence>
<accession>A0A9W3B146</accession>
<dbReference type="InterPro" id="IPR046450">
    <property type="entry name" value="PA_dom_sf"/>
</dbReference>
<evidence type="ECO:0000256" key="1">
    <source>
        <dbReference type="ARBA" id="ARBA00004167"/>
    </source>
</evidence>
<comment type="subcellular location">
    <subcellularLocation>
        <location evidence="1">Membrane</location>
        <topology evidence="1">Single-pass membrane protein</topology>
    </subcellularLocation>
</comment>
<dbReference type="GO" id="GO:0008270">
    <property type="term" value="F:zinc ion binding"/>
    <property type="evidence" value="ECO:0007669"/>
    <property type="project" value="UniProtKB-KW"/>
</dbReference>
<keyword evidence="5" id="KW-0862">Zinc</keyword>
<dbReference type="Proteomes" id="UP001165740">
    <property type="component" value="Chromosome 8"/>
</dbReference>
<evidence type="ECO:0000313" key="12">
    <source>
        <dbReference type="Proteomes" id="UP001165740"/>
    </source>
</evidence>
<gene>
    <name evidence="13" type="primary">LOC106066895</name>
</gene>
<dbReference type="Pfam" id="PF02225">
    <property type="entry name" value="PA"/>
    <property type="match status" value="1"/>
</dbReference>
<dbReference type="AlphaFoldDB" id="A0A9W3B146"/>
<dbReference type="CDD" id="cd16668">
    <property type="entry name" value="RING-H2_RNF130-like"/>
    <property type="match status" value="1"/>
</dbReference>
<proteinExistence type="predicted"/>
<feature type="region of interest" description="Disordered" evidence="9">
    <location>
        <begin position="402"/>
        <end position="431"/>
    </location>
</feature>
<dbReference type="SUPFAM" id="SSF52025">
    <property type="entry name" value="PA domain"/>
    <property type="match status" value="1"/>
</dbReference>
<dbReference type="Pfam" id="PF13639">
    <property type="entry name" value="zf-RING_2"/>
    <property type="match status" value="1"/>
</dbReference>
<keyword evidence="4 8" id="KW-0863">Zinc-finger</keyword>
<name>A0A9W3B146_BIOGL</name>
<feature type="compositionally biased region" description="Polar residues" evidence="9">
    <location>
        <begin position="499"/>
        <end position="520"/>
    </location>
</feature>
<evidence type="ECO:0000256" key="7">
    <source>
        <dbReference type="ARBA" id="ARBA00023136"/>
    </source>
</evidence>
<evidence type="ECO:0000259" key="11">
    <source>
        <dbReference type="PROSITE" id="PS50089"/>
    </source>
</evidence>
<dbReference type="PROSITE" id="PS50089">
    <property type="entry name" value="ZF_RING_2"/>
    <property type="match status" value="1"/>
</dbReference>
<sequence>MKFTCSHSSILSLNSGMKFCLHSKWWSFSSDVFIVVLFITTLLSFVSCEEAPLQPSSNIIPKTYREAEITVTTSGGDPKKEQNSYKIVGKFGVHSQVKEVSGIIVHAVTYNKENDHFGCKKYEFPVPTSGPWISLVARGECNFKDKIIWAQKANASAIVIYNNSSQKDLDVMNHDPLGFTSVLISKENGRTIVDSMDKGKQTVHMDIIPGEEKEGTMPNTISKTSVLFVSISFIVLMIISLAWLGFYYIQRFRYSHAKERLARRLACAAKKAIAKIPQKTIKSGDKELENDFDQCAVCIEPYKAHDVIRMLPCRHIFHKSCVDPWLLDQRSCPMCKLDILRAYGMQVGGSQESVRPDPESSHVPQRTVVHVGEPEASSSVEEAHNDEIKVLLVPHMCLHFHSGKEKSRPPDEASSSLFGASGGPSGDHRSCSSGFKTGGCNSRVERCDEEAACGGSELKALLQQNSGEKEVNGRSRCDGDDTSTNSVDISYKECCQDSSRQSNSRVGSTKRGSSALTSPTPCDKDWDDSSTCSCVTGDSEDDDQRGEHQTVSVLTECPGCQHSSREPAA</sequence>
<dbReference type="GO" id="GO:0016020">
    <property type="term" value="C:membrane"/>
    <property type="evidence" value="ECO:0007669"/>
    <property type="project" value="UniProtKB-SubCell"/>
</dbReference>
<evidence type="ECO:0000256" key="6">
    <source>
        <dbReference type="ARBA" id="ARBA00022989"/>
    </source>
</evidence>
<keyword evidence="6 10" id="KW-1133">Transmembrane helix</keyword>
<dbReference type="OrthoDB" id="9984778at2759"/>
<evidence type="ECO:0000313" key="13">
    <source>
        <dbReference type="RefSeq" id="XP_055893203.1"/>
    </source>
</evidence>
<dbReference type="InterPro" id="IPR003137">
    <property type="entry name" value="PA_domain"/>
</dbReference>
<feature type="compositionally biased region" description="Basic and acidic residues" evidence="9">
    <location>
        <begin position="467"/>
        <end position="479"/>
    </location>
</feature>
<keyword evidence="7 10" id="KW-0472">Membrane</keyword>
<evidence type="ECO:0000256" key="2">
    <source>
        <dbReference type="ARBA" id="ARBA00022692"/>
    </source>
</evidence>
<dbReference type="FunFam" id="3.30.40.10:FF:000009">
    <property type="entry name" value="E3 ubiquitin-protein ligase RNF130"/>
    <property type="match status" value="1"/>
</dbReference>
<evidence type="ECO:0000256" key="5">
    <source>
        <dbReference type="ARBA" id="ARBA00022833"/>
    </source>
</evidence>
<keyword evidence="12" id="KW-1185">Reference proteome</keyword>
<feature type="region of interest" description="Disordered" evidence="9">
    <location>
        <begin position="464"/>
        <end position="483"/>
    </location>
</feature>
<keyword evidence="2 10" id="KW-0812">Transmembrane</keyword>
<keyword evidence="3" id="KW-0479">Metal-binding</keyword>
<feature type="compositionally biased region" description="Basic and acidic residues" evidence="9">
    <location>
        <begin position="402"/>
        <end position="411"/>
    </location>
</feature>
<feature type="region of interest" description="Disordered" evidence="9">
    <location>
        <begin position="499"/>
        <end position="550"/>
    </location>
</feature>
<reference evidence="13" key="1">
    <citation type="submission" date="2025-08" db="UniProtKB">
        <authorList>
            <consortium name="RefSeq"/>
        </authorList>
    </citation>
    <scope>IDENTIFICATION</scope>
</reference>
<feature type="transmembrane region" description="Helical" evidence="10">
    <location>
        <begin position="226"/>
        <end position="249"/>
    </location>
</feature>
<evidence type="ECO:0000256" key="4">
    <source>
        <dbReference type="ARBA" id="ARBA00022771"/>
    </source>
</evidence>
<evidence type="ECO:0000256" key="10">
    <source>
        <dbReference type="SAM" id="Phobius"/>
    </source>
</evidence>
<dbReference type="Gene3D" id="3.30.40.10">
    <property type="entry name" value="Zinc/RING finger domain, C3HC4 (zinc finger)"/>
    <property type="match status" value="1"/>
</dbReference>
<dbReference type="SUPFAM" id="SSF57850">
    <property type="entry name" value="RING/U-box"/>
    <property type="match status" value="1"/>
</dbReference>
<evidence type="ECO:0000256" key="8">
    <source>
        <dbReference type="PROSITE-ProRule" id="PRU00175"/>
    </source>
</evidence>
<dbReference type="RefSeq" id="XP_055893203.1">
    <property type="nucleotide sequence ID" value="XM_056037228.1"/>
</dbReference>
<evidence type="ECO:0000256" key="3">
    <source>
        <dbReference type="ARBA" id="ARBA00022723"/>
    </source>
</evidence>
<dbReference type="SMART" id="SM00184">
    <property type="entry name" value="RING"/>
    <property type="match status" value="1"/>
</dbReference>
<protein>
    <submittedName>
        <fullName evidence="13">E3 ubiquitin-protein ligase RNF128-like isoform X1</fullName>
    </submittedName>
</protein>
<dbReference type="Gene3D" id="3.50.30.30">
    <property type="match status" value="1"/>
</dbReference>
<dbReference type="InterPro" id="IPR001841">
    <property type="entry name" value="Znf_RING"/>
</dbReference>
<dbReference type="GeneID" id="106066895"/>
<dbReference type="PANTHER" id="PTHR46539:SF23">
    <property type="entry name" value="RING-TYPE DOMAIN-CONTAINING PROTEIN"/>
    <property type="match status" value="1"/>
</dbReference>